<dbReference type="InterPro" id="IPR050218">
    <property type="entry name" value="LptD"/>
</dbReference>
<dbReference type="PANTHER" id="PTHR30189:SF1">
    <property type="entry name" value="LPS-ASSEMBLY PROTEIN LPTD"/>
    <property type="match status" value="1"/>
</dbReference>
<reference evidence="2 3" key="1">
    <citation type="submission" date="2018-05" db="EMBL/GenBank/DDBJ databases">
        <title>A metagenomic window into the 2 km-deep terrestrial subsurface aquifer revealed taxonomically and functionally diverse microbial community comprising novel uncultured bacterial lineages.</title>
        <authorList>
            <person name="Kadnikov V.V."/>
            <person name="Mardanov A.V."/>
            <person name="Beletsky A.V."/>
            <person name="Banks D."/>
            <person name="Pimenov N.V."/>
            <person name="Frank Y.A."/>
            <person name="Karnachuk O.V."/>
            <person name="Ravin N.V."/>
        </authorList>
    </citation>
    <scope>NUCLEOTIDE SEQUENCE [LARGE SCALE GENOMIC DNA]</scope>
    <source>
        <strain evidence="2">BY</strain>
    </source>
</reference>
<protein>
    <submittedName>
        <fullName evidence="2">Outer membrane protein Imp, required for envelope biogenesis / Organic solvent tolerance protein</fullName>
    </submittedName>
</protein>
<organism evidence="2 3">
    <name type="scientific">Sumerlaea chitinivorans</name>
    <dbReference type="NCBI Taxonomy" id="2250252"/>
    <lineage>
        <taxon>Bacteria</taxon>
        <taxon>Candidatus Sumerlaeota</taxon>
        <taxon>Candidatus Sumerlaeia</taxon>
        <taxon>Candidatus Sumerlaeales</taxon>
        <taxon>Candidatus Sumerlaeaceae</taxon>
        <taxon>Candidatus Sumerlaea</taxon>
    </lineage>
</organism>
<dbReference type="EMBL" id="CP030759">
    <property type="protein sequence ID" value="AXA37461.1"/>
    <property type="molecule type" value="Genomic_DNA"/>
</dbReference>
<dbReference type="KEGG" id="schv:BRCON_2719"/>
<evidence type="ECO:0000313" key="3">
    <source>
        <dbReference type="Proteomes" id="UP000262583"/>
    </source>
</evidence>
<dbReference type="PANTHER" id="PTHR30189">
    <property type="entry name" value="LPS-ASSEMBLY PROTEIN"/>
    <property type="match status" value="1"/>
</dbReference>
<proteinExistence type="predicted"/>
<dbReference type="GO" id="GO:0009279">
    <property type="term" value="C:cell outer membrane"/>
    <property type="evidence" value="ECO:0007669"/>
    <property type="project" value="TreeGrafter"/>
</dbReference>
<evidence type="ECO:0000256" key="1">
    <source>
        <dbReference type="SAM" id="MobiDB-lite"/>
    </source>
</evidence>
<dbReference type="AlphaFoldDB" id="A0A2Z4Y892"/>
<accession>A0A2Z4Y892</accession>
<dbReference type="GO" id="GO:1990351">
    <property type="term" value="C:transporter complex"/>
    <property type="evidence" value="ECO:0007669"/>
    <property type="project" value="TreeGrafter"/>
</dbReference>
<feature type="compositionally biased region" description="Basic and acidic residues" evidence="1">
    <location>
        <begin position="485"/>
        <end position="499"/>
    </location>
</feature>
<dbReference type="Proteomes" id="UP000262583">
    <property type="component" value="Chromosome"/>
</dbReference>
<feature type="region of interest" description="Disordered" evidence="1">
    <location>
        <begin position="480"/>
        <end position="499"/>
    </location>
</feature>
<evidence type="ECO:0000313" key="2">
    <source>
        <dbReference type="EMBL" id="AXA37461.1"/>
    </source>
</evidence>
<name>A0A2Z4Y892_SUMC1</name>
<gene>
    <name evidence="2" type="ORF">BRCON_2719</name>
</gene>
<sequence length="929" mass="106599">MARLTPPAPGGVKWNPDEYELLRQDALATSDVLAALPPGFVTPPAKPLSLEELLAANRPEQDVTYLLPKGSYGDPKKNFERAVREFAPLPPGQIIVESTDYLDFDEEHHQIYGSGRVTARYGAYKLEADRMLVDTLLKEVQAYGNVVLTTLSDHVEAESMWISTETGQGVAYGARGRSGPFYFLGEPFKGDGKVTFRQLSKDESLLKNASFTTCDFPVPHYRLRAREFVVYNNDRVFGRNVVLYIMEKPVLWLPYFTMALRESNPWGFTLGSDSKLGAFLRVWYDYYHATYAPSKIDDDTMVAEDKQRARLYVDWFSKRGKGLGLNYTYSLDYGRHQGKLKVYGLSDNDRNVDPTSRYSIDWYNRTRLTERLSWLLDVDWQSDPDLFFDVIDRMRAATDRRRDRLPERRFSTGLEYTTDNFFAGLLVEIKDRIGRDRVTNFAEPLDNDYDYDRGYNDERFVRLAPPATIGTVPVPSDGLYTDPTSIKDENLDDGLDPKRYGRVTQRMPQVTISSNRMRLWTLPLWYHVDLNVFNNLDKGLNTVSTKDDSFVTGFDLYQSLSHLLKFCERYTLLTKVGLGVGVAERNDDSFNLDFPAGATFPFVYDGQRIGDTITGVTFLDRDTFLVGRRKFSLKNVQPAFVYGDIDSRFNARITDALTAWIRYRYREGTKDSLGEFYEGIGSRKTRDDLYPFRLREHWIEAGLNYLVYRPNLNATFSIGHNLQGRSDITPNELLRYANLGMGWTNARNTLTVNGGISLQERQMRDPTDPNEFQQSSLSTYIGGTYRPVHNRYYTRLTLYQTSPQNNDPLGISGKDTLDLRDETVVDFTYGRRIGSKYMVEYSNRYRSRESGVTEQYLRVTRDFHDLVAGLELRVDDKGLDPDKESSTKKDYQVRLHFRLKMAGEKGPTPIRKTDTLFSRSKLGAFETGG</sequence>